<dbReference type="Proteomes" id="UP000425817">
    <property type="component" value="Chromosome"/>
</dbReference>
<dbReference type="AlphaFoldDB" id="A0A6I6H8Y6"/>
<name>A0A6I6H8Y6_VARPD</name>
<proteinExistence type="predicted"/>
<sequence length="72" mass="7964">MPMNFLRRIEDASFPLAIHEEADIQCAAVLAAAELIEANLPEPDDVSGHRGVILRITPKGRAELSRSREAQR</sequence>
<dbReference type="RefSeq" id="WP_157613478.1">
    <property type="nucleotide sequence ID" value="NZ_CP046622.1"/>
</dbReference>
<accession>A0A6I6H8Y6</accession>
<protein>
    <submittedName>
        <fullName evidence="1">Uncharacterized protein</fullName>
    </submittedName>
</protein>
<organism evidence="1 2">
    <name type="scientific">Variovorax paradoxus</name>
    <dbReference type="NCBI Taxonomy" id="34073"/>
    <lineage>
        <taxon>Bacteria</taxon>
        <taxon>Pseudomonadati</taxon>
        <taxon>Pseudomonadota</taxon>
        <taxon>Betaproteobacteria</taxon>
        <taxon>Burkholderiales</taxon>
        <taxon>Comamonadaceae</taxon>
        <taxon>Variovorax</taxon>
    </lineage>
</organism>
<reference evidence="1 2" key="1">
    <citation type="submission" date="2019-12" db="EMBL/GenBank/DDBJ databases">
        <title>Hybrid Genome Assemblies of two High G+C Isolates from Undergraduate Microbiology Courses.</title>
        <authorList>
            <person name="Ne Ville C.J."/>
            <person name="Enright D."/>
            <person name="Hernandez I."/>
            <person name="Dodsworth J."/>
            <person name="Orwin P.M."/>
        </authorList>
    </citation>
    <scope>NUCLEOTIDE SEQUENCE [LARGE SCALE GENOMIC DNA]</scope>
    <source>
        <strain evidence="1 2">CSUSB</strain>
    </source>
</reference>
<dbReference type="EMBL" id="CP046622">
    <property type="protein sequence ID" value="QGW82099.1"/>
    <property type="molecule type" value="Genomic_DNA"/>
</dbReference>
<evidence type="ECO:0000313" key="1">
    <source>
        <dbReference type="EMBL" id="QGW82099.1"/>
    </source>
</evidence>
<gene>
    <name evidence="1" type="ORF">GOQ09_11105</name>
</gene>
<evidence type="ECO:0000313" key="2">
    <source>
        <dbReference type="Proteomes" id="UP000425817"/>
    </source>
</evidence>
<dbReference type="OrthoDB" id="8854270at2"/>